<gene>
    <name evidence="2" type="ORF">LTR24_009883</name>
</gene>
<protein>
    <recommendedName>
        <fullName evidence="1">Class II aldolase/adducin N-terminal domain-containing protein</fullName>
    </recommendedName>
</protein>
<dbReference type="PANTHER" id="PTHR10672">
    <property type="entry name" value="ADDUCIN"/>
    <property type="match status" value="1"/>
</dbReference>
<dbReference type="SMART" id="SM01007">
    <property type="entry name" value="Aldolase_II"/>
    <property type="match status" value="1"/>
</dbReference>
<dbReference type="PANTHER" id="PTHR10672:SF39">
    <property type="entry name" value="CLASS II ALDOLASE_ADDUCIN N-TERMINAL DOMAIN-CONTAINING PROTEIN"/>
    <property type="match status" value="1"/>
</dbReference>
<keyword evidence="3" id="KW-1185">Reference proteome</keyword>
<comment type="caution">
    <text evidence="2">The sequence shown here is derived from an EMBL/GenBank/DDBJ whole genome shotgun (WGS) entry which is preliminary data.</text>
</comment>
<proteinExistence type="predicted"/>
<evidence type="ECO:0000313" key="2">
    <source>
        <dbReference type="EMBL" id="KAK5075792.1"/>
    </source>
</evidence>
<feature type="domain" description="Class II aldolase/adducin N-terminal" evidence="1">
    <location>
        <begin position="50"/>
        <end position="230"/>
    </location>
</feature>
<dbReference type="SUPFAM" id="SSF53639">
    <property type="entry name" value="AraD/HMP-PK domain-like"/>
    <property type="match status" value="1"/>
</dbReference>
<dbReference type="InterPro" id="IPR051017">
    <property type="entry name" value="Aldolase-II_Adducin_sf"/>
</dbReference>
<dbReference type="Pfam" id="PF00596">
    <property type="entry name" value="Aldolase_II"/>
    <property type="match status" value="1"/>
</dbReference>
<sequence>MVPVLDVYDDSSAINTKLGALGKTKSGKKLNIRSYPKFATLEEERQYRKEHLAAAFRVFADRGFDEGVAGHISVRDPILTDHFWLNPLSMHFGLIKVSDLILVDEEGVVVEGDEPINAAAFAIHSEIHKARPDIHAACHAHSVHGKAFSVFGRELDMMTQDSLRFYKSHAVYDNFGGVVLDREEGKRIAKASGNGKAVILQNHGLLTCAETVDAAAFWFLSLERTCHAQLLADAASNNNPGYRKILISDEEAEFSYQQVGTNEKGWLAFQPYIDEQIHKTNGAFLK</sequence>
<dbReference type="EMBL" id="JAVRRG010000246">
    <property type="protein sequence ID" value="KAK5075792.1"/>
    <property type="molecule type" value="Genomic_DNA"/>
</dbReference>
<reference evidence="2 3" key="1">
    <citation type="submission" date="2023-08" db="EMBL/GenBank/DDBJ databases">
        <title>Black Yeasts Isolated from many extreme environments.</title>
        <authorList>
            <person name="Coleine C."/>
            <person name="Stajich J.E."/>
            <person name="Selbmann L."/>
        </authorList>
    </citation>
    <scope>NUCLEOTIDE SEQUENCE [LARGE SCALE GENOMIC DNA]</scope>
    <source>
        <strain evidence="2 3">CCFEE 5885</strain>
    </source>
</reference>
<evidence type="ECO:0000313" key="3">
    <source>
        <dbReference type="Proteomes" id="UP001345013"/>
    </source>
</evidence>
<dbReference type="NCBIfam" id="NF004855">
    <property type="entry name" value="PRK06208.1"/>
    <property type="match status" value="1"/>
</dbReference>
<dbReference type="Gene3D" id="3.40.225.10">
    <property type="entry name" value="Class II aldolase/adducin N-terminal domain"/>
    <property type="match status" value="1"/>
</dbReference>
<dbReference type="Proteomes" id="UP001345013">
    <property type="component" value="Unassembled WGS sequence"/>
</dbReference>
<dbReference type="InterPro" id="IPR036409">
    <property type="entry name" value="Aldolase_II/adducin_N_sf"/>
</dbReference>
<accession>A0ABR0JWL3</accession>
<organism evidence="2 3">
    <name type="scientific">Lithohypha guttulata</name>
    <dbReference type="NCBI Taxonomy" id="1690604"/>
    <lineage>
        <taxon>Eukaryota</taxon>
        <taxon>Fungi</taxon>
        <taxon>Dikarya</taxon>
        <taxon>Ascomycota</taxon>
        <taxon>Pezizomycotina</taxon>
        <taxon>Eurotiomycetes</taxon>
        <taxon>Chaetothyriomycetidae</taxon>
        <taxon>Chaetothyriales</taxon>
        <taxon>Trichomeriaceae</taxon>
        <taxon>Lithohypha</taxon>
    </lineage>
</organism>
<name>A0ABR0JWL3_9EURO</name>
<evidence type="ECO:0000259" key="1">
    <source>
        <dbReference type="SMART" id="SM01007"/>
    </source>
</evidence>
<dbReference type="InterPro" id="IPR001303">
    <property type="entry name" value="Aldolase_II/adducin_N"/>
</dbReference>